<name>A0ACD0NNG4_9BASI</name>
<sequence length="252" mass="28331">MPFSSQFFHDDGFDPMGGVGGSSEVGNEDEEEEEELQTQVLNRIRPEYVNYAKKAKRVDVKKLKENIWNELGIFVDPSQSLSPDSLTKQEPKRFESVLKGLRKAYPKDRMEEISTSFCFICLLHLANEEGLEINTGQDPSSRSKSSIPSGGGAKNPMTNIQEEEDDPEGTPRPNKIVGGVGNQRVEKDQQDLPTDNLLENLSRRGGVIPIDEDDDRLGGEWEEEEDQDEDEIKVGRLEFLTIVKDPKAYRSA</sequence>
<evidence type="ECO:0000313" key="1">
    <source>
        <dbReference type="EMBL" id="PWN47338.1"/>
    </source>
</evidence>
<protein>
    <submittedName>
        <fullName evidence="1">Uncharacterized protein</fullName>
    </submittedName>
</protein>
<keyword evidence="2" id="KW-1185">Reference proteome</keyword>
<proteinExistence type="predicted"/>
<accession>A0ACD0NNG4</accession>
<organism evidence="1 2">
    <name type="scientific">Violaceomyces palustris</name>
    <dbReference type="NCBI Taxonomy" id="1673888"/>
    <lineage>
        <taxon>Eukaryota</taxon>
        <taxon>Fungi</taxon>
        <taxon>Dikarya</taxon>
        <taxon>Basidiomycota</taxon>
        <taxon>Ustilaginomycotina</taxon>
        <taxon>Ustilaginomycetes</taxon>
        <taxon>Violaceomycetales</taxon>
        <taxon>Violaceomycetaceae</taxon>
        <taxon>Violaceomyces</taxon>
    </lineage>
</organism>
<dbReference type="EMBL" id="KZ820460">
    <property type="protein sequence ID" value="PWN47338.1"/>
    <property type="molecule type" value="Genomic_DNA"/>
</dbReference>
<dbReference type="Proteomes" id="UP000245626">
    <property type="component" value="Unassembled WGS sequence"/>
</dbReference>
<reference evidence="1 2" key="1">
    <citation type="journal article" date="2018" name="Mol. Biol. Evol.">
        <title>Broad Genomic Sampling Reveals a Smut Pathogenic Ancestry of the Fungal Clade Ustilaginomycotina.</title>
        <authorList>
            <person name="Kijpornyongpan T."/>
            <person name="Mondo S.J."/>
            <person name="Barry K."/>
            <person name="Sandor L."/>
            <person name="Lee J."/>
            <person name="Lipzen A."/>
            <person name="Pangilinan J."/>
            <person name="LaButti K."/>
            <person name="Hainaut M."/>
            <person name="Henrissat B."/>
            <person name="Grigoriev I.V."/>
            <person name="Spatafora J.W."/>
            <person name="Aime M.C."/>
        </authorList>
    </citation>
    <scope>NUCLEOTIDE SEQUENCE [LARGE SCALE GENOMIC DNA]</scope>
    <source>
        <strain evidence="1 2">SA 807</strain>
    </source>
</reference>
<gene>
    <name evidence="1" type="ORF">IE53DRAFT_254828</name>
</gene>
<evidence type="ECO:0000313" key="2">
    <source>
        <dbReference type="Proteomes" id="UP000245626"/>
    </source>
</evidence>